<reference evidence="4" key="1">
    <citation type="journal article" date="2020" name="mSystems">
        <title>Genome- and Community-Level Interaction Insights into Carbon Utilization and Element Cycling Functions of Hydrothermarchaeota in Hydrothermal Sediment.</title>
        <authorList>
            <person name="Zhou Z."/>
            <person name="Liu Y."/>
            <person name="Xu W."/>
            <person name="Pan J."/>
            <person name="Luo Z.H."/>
            <person name="Li M."/>
        </authorList>
    </citation>
    <scope>NUCLEOTIDE SEQUENCE [LARGE SCALE GENOMIC DNA]</scope>
    <source>
        <strain evidence="4">SpSt-774</strain>
    </source>
</reference>
<protein>
    <submittedName>
        <fullName evidence="4">Tetratricopeptide repeat protein</fullName>
    </submittedName>
</protein>
<evidence type="ECO:0000256" key="2">
    <source>
        <dbReference type="ARBA" id="ARBA00022803"/>
    </source>
</evidence>
<dbReference type="EMBL" id="DTGZ01000041">
    <property type="protein sequence ID" value="HGV97073.1"/>
    <property type="molecule type" value="Genomic_DNA"/>
</dbReference>
<comment type="caution">
    <text evidence="4">The sequence shown here is derived from an EMBL/GenBank/DDBJ whole genome shotgun (WGS) entry which is preliminary data.</text>
</comment>
<dbReference type="SUPFAM" id="SSF48452">
    <property type="entry name" value="TPR-like"/>
    <property type="match status" value="4"/>
</dbReference>
<dbReference type="Gene3D" id="1.25.40.10">
    <property type="entry name" value="Tetratricopeptide repeat domain"/>
    <property type="match status" value="5"/>
</dbReference>
<evidence type="ECO:0000256" key="1">
    <source>
        <dbReference type="ARBA" id="ARBA00022737"/>
    </source>
</evidence>
<dbReference type="Pfam" id="PF13181">
    <property type="entry name" value="TPR_8"/>
    <property type="match status" value="2"/>
</dbReference>
<dbReference type="InterPro" id="IPR011990">
    <property type="entry name" value="TPR-like_helical_dom_sf"/>
</dbReference>
<proteinExistence type="predicted"/>
<keyword evidence="2 3" id="KW-0802">TPR repeat</keyword>
<dbReference type="PANTHER" id="PTHR45586">
    <property type="entry name" value="TPR REPEAT-CONTAINING PROTEIN PA4667"/>
    <property type="match status" value="1"/>
</dbReference>
<keyword evidence="1" id="KW-0677">Repeat</keyword>
<dbReference type="PROSITE" id="PS50005">
    <property type="entry name" value="TPR"/>
    <property type="match status" value="4"/>
</dbReference>
<accession>A0A7C4X946</accession>
<dbReference type="Pfam" id="PF13432">
    <property type="entry name" value="TPR_16"/>
    <property type="match status" value="1"/>
</dbReference>
<feature type="repeat" description="TPR" evidence="3">
    <location>
        <begin position="373"/>
        <end position="406"/>
    </location>
</feature>
<feature type="repeat" description="TPR" evidence="3">
    <location>
        <begin position="525"/>
        <end position="558"/>
    </location>
</feature>
<feature type="repeat" description="TPR" evidence="3">
    <location>
        <begin position="630"/>
        <end position="663"/>
    </location>
</feature>
<sequence>MPDIKFNLLFASLITELSRFMCQRSPLSSIFFIFLLPYEEYFYADNFEKSLRYAELTFQLYPDEEIFYYQGISELLLGRLEESIRHLEKLKKKNKEIKFYLGVAYYQKGDYDRAIKYLKETDNFLFEKYYYLLLIELKMGNLKKARDYLPFIKNGDMKREIEVCINEYEMLDSARKEILSGQFQSAVKLYKMINNFFGYKEIGMAIAYAGLKEYKTALDLLDSILPNLSSNELLFAAIYNAGKLNYLSGNYNLAKIHLRNYLSGRENNSAKFILGKIFSEEGNFDSAALYFKDLPDTVDDYLFYKGRTDYYRGIWGGAEEKLLRHREFFPNSIYADRAIYILGIINFKRGEYQEAIDYWQDLINLYPESKYAGITTKGIADCYYSLKKYNKAIEFYKMVKNFNPSDELKLETQLKIFETRYHLHRYTSLIDALQEFVEIYSDSLFASEFVAATELRIAKIHSENQQYYSALAKIDDLIKNYPNASIVKDALLEKIKICQKIGERNKEKETLSFLMEKKDALEYYPYAVKELGRIYTEEMKYDSALYYYNLLLKKEKNREIALLEIAKIYNTLGQYEAAELMVNQLIAEFPDSKFIFDAYILKSEINRKAGNYKRAVEILKELSEKVGQKPEIFLKIGDIYYETKDYLMARENYLRASEFYKENRDGAAIALLLSGNVSIALGDKKYARDCYLKAVLLAVSPNIKEEATKKLTSLNE</sequence>
<dbReference type="InterPro" id="IPR019734">
    <property type="entry name" value="TPR_rpt"/>
</dbReference>
<organism evidence="4">
    <name type="scientific">candidate division WOR-3 bacterium</name>
    <dbReference type="NCBI Taxonomy" id="2052148"/>
    <lineage>
        <taxon>Bacteria</taxon>
        <taxon>Bacteria division WOR-3</taxon>
    </lineage>
</organism>
<gene>
    <name evidence="4" type="ORF">ENV60_02110</name>
</gene>
<evidence type="ECO:0000313" key="4">
    <source>
        <dbReference type="EMBL" id="HGV97073.1"/>
    </source>
</evidence>
<dbReference type="SMART" id="SM00028">
    <property type="entry name" value="TPR"/>
    <property type="match status" value="10"/>
</dbReference>
<evidence type="ECO:0000256" key="3">
    <source>
        <dbReference type="PROSITE-ProRule" id="PRU00339"/>
    </source>
</evidence>
<dbReference type="PANTHER" id="PTHR45586:SF1">
    <property type="entry name" value="LIPOPOLYSACCHARIDE ASSEMBLY PROTEIN B"/>
    <property type="match status" value="1"/>
</dbReference>
<dbReference type="Pfam" id="PF13174">
    <property type="entry name" value="TPR_6"/>
    <property type="match status" value="2"/>
</dbReference>
<feature type="repeat" description="TPR" evidence="3">
    <location>
        <begin position="336"/>
        <end position="369"/>
    </location>
</feature>
<dbReference type="InterPro" id="IPR051012">
    <property type="entry name" value="CellSynth/LPSAsmb/PSIAsmb"/>
</dbReference>
<name>A0A7C4X946_UNCW3</name>
<dbReference type="AlphaFoldDB" id="A0A7C4X946"/>